<feature type="transmembrane region" description="Helical" evidence="1">
    <location>
        <begin position="139"/>
        <end position="158"/>
    </location>
</feature>
<sequence length="160" mass="18625">MRIIRITYELGEQDKWGSTLNSSQKRFTFFVPGNDAWAQMRIEMPTEFKQLTMGMFPYHVHKILFRHLVVNRELRSTDLERLKGNSNGPWNFQGELLLEWEGIQARIIRPDVQAVNGVIHVIDRVMMKRRDLTKSGSPIGPYCSSFLLVILTFVQVAILF</sequence>
<evidence type="ECO:0000313" key="4">
    <source>
        <dbReference type="Proteomes" id="UP001054945"/>
    </source>
</evidence>
<dbReference type="InterPro" id="IPR000782">
    <property type="entry name" value="FAS1_domain"/>
</dbReference>
<dbReference type="PROSITE" id="PS50213">
    <property type="entry name" value="FAS1"/>
    <property type="match status" value="1"/>
</dbReference>
<dbReference type="Gene3D" id="2.30.180.10">
    <property type="entry name" value="FAS1 domain"/>
    <property type="match status" value="1"/>
</dbReference>
<gene>
    <name evidence="3" type="primary">X975_06252</name>
    <name evidence="3" type="ORF">CEXT_444071</name>
</gene>
<evidence type="ECO:0000256" key="1">
    <source>
        <dbReference type="SAM" id="Phobius"/>
    </source>
</evidence>
<keyword evidence="1" id="KW-0812">Transmembrane</keyword>
<keyword evidence="1" id="KW-1133">Transmembrane helix</keyword>
<evidence type="ECO:0000259" key="2">
    <source>
        <dbReference type="PROSITE" id="PS50213"/>
    </source>
</evidence>
<dbReference type="SMART" id="SM00554">
    <property type="entry name" value="FAS1"/>
    <property type="match status" value="1"/>
</dbReference>
<dbReference type="Proteomes" id="UP001054945">
    <property type="component" value="Unassembled WGS sequence"/>
</dbReference>
<protein>
    <submittedName>
        <fullName evidence="3">Fasciclin-1</fullName>
    </submittedName>
</protein>
<evidence type="ECO:0000313" key="3">
    <source>
        <dbReference type="EMBL" id="GIY72906.1"/>
    </source>
</evidence>
<comment type="caution">
    <text evidence="3">The sequence shown here is derived from an EMBL/GenBank/DDBJ whole genome shotgun (WGS) entry which is preliminary data.</text>
</comment>
<dbReference type="EMBL" id="BPLR01015008">
    <property type="protein sequence ID" value="GIY72906.1"/>
    <property type="molecule type" value="Genomic_DNA"/>
</dbReference>
<accession>A0AAV4VQZ0</accession>
<dbReference type="SUPFAM" id="SSF82153">
    <property type="entry name" value="FAS1 domain"/>
    <property type="match status" value="1"/>
</dbReference>
<proteinExistence type="predicted"/>
<name>A0AAV4VQZ0_CAEEX</name>
<reference evidence="3 4" key="1">
    <citation type="submission" date="2021-06" db="EMBL/GenBank/DDBJ databases">
        <title>Caerostris extrusa draft genome.</title>
        <authorList>
            <person name="Kono N."/>
            <person name="Arakawa K."/>
        </authorList>
    </citation>
    <scope>NUCLEOTIDE SEQUENCE [LARGE SCALE GENOMIC DNA]</scope>
</reference>
<keyword evidence="1" id="KW-0472">Membrane</keyword>
<keyword evidence="4" id="KW-1185">Reference proteome</keyword>
<dbReference type="InterPro" id="IPR036378">
    <property type="entry name" value="FAS1_dom_sf"/>
</dbReference>
<dbReference type="Pfam" id="PF02469">
    <property type="entry name" value="Fasciclin"/>
    <property type="match status" value="1"/>
</dbReference>
<feature type="domain" description="FAS1" evidence="2">
    <location>
        <begin position="1"/>
        <end position="126"/>
    </location>
</feature>
<organism evidence="3 4">
    <name type="scientific">Caerostris extrusa</name>
    <name type="common">Bark spider</name>
    <name type="synonym">Caerostris bankana</name>
    <dbReference type="NCBI Taxonomy" id="172846"/>
    <lineage>
        <taxon>Eukaryota</taxon>
        <taxon>Metazoa</taxon>
        <taxon>Ecdysozoa</taxon>
        <taxon>Arthropoda</taxon>
        <taxon>Chelicerata</taxon>
        <taxon>Arachnida</taxon>
        <taxon>Araneae</taxon>
        <taxon>Araneomorphae</taxon>
        <taxon>Entelegynae</taxon>
        <taxon>Araneoidea</taxon>
        <taxon>Araneidae</taxon>
        <taxon>Caerostris</taxon>
    </lineage>
</organism>
<dbReference type="AlphaFoldDB" id="A0AAV4VQZ0"/>